<evidence type="ECO:0000256" key="3">
    <source>
        <dbReference type="ARBA" id="ARBA00023125"/>
    </source>
</evidence>
<dbReference type="PROSITE" id="PS00027">
    <property type="entry name" value="HOMEOBOX_1"/>
    <property type="match status" value="1"/>
</dbReference>
<feature type="DNA-binding region" description="Homeobox" evidence="6">
    <location>
        <begin position="42"/>
        <end position="101"/>
    </location>
</feature>
<gene>
    <name evidence="10" type="primary">PARPA_09228.1 scaffold 35931</name>
</gene>
<feature type="compositionally biased region" description="Polar residues" evidence="8">
    <location>
        <begin position="14"/>
        <end position="23"/>
    </location>
</feature>
<feature type="region of interest" description="Disordered" evidence="8">
    <location>
        <begin position="97"/>
        <end position="120"/>
    </location>
</feature>
<keyword evidence="11" id="KW-1185">Reference proteome</keyword>
<feature type="domain" description="Homeobox" evidence="9">
    <location>
        <begin position="40"/>
        <end position="100"/>
    </location>
</feature>
<evidence type="ECO:0000256" key="8">
    <source>
        <dbReference type="SAM" id="MobiDB-lite"/>
    </source>
</evidence>
<dbReference type="Pfam" id="PF00046">
    <property type="entry name" value="Homeodomain"/>
    <property type="match status" value="1"/>
</dbReference>
<dbReference type="STRING" id="35722.A0A0B7N962"/>
<sequence>MSFVENLSIRKPSETNPTQLGNYSISNGRNNSFVAKFYRPYEIKRRKRTSRAQFKVLEKIFIENPKPNSRTRRALADDLHMTPRSVQVWFQNRRAKQKQINVKDEKHKNQSEQHQSDSQDTIFDLPTINMLHSRSQSSSTSSTNKMWVSDNSTVNDEEEELTALRTPPNNHSSQLLVEHENEWQTTYDGTMVPCINHQTFAAEMKSDSIAISDAATVAAFSSATADNVAAFGVVAAFGATADGVATASECDVHMNAWSENYGAQPCLPMTGTHNMTSHDYTMRSLPIDEVAYWVQSSQLSNDLLLDGLLHVNCSEFISKRSIDLINQEEAYQIGQQVL</sequence>
<dbReference type="InterPro" id="IPR001356">
    <property type="entry name" value="HD"/>
</dbReference>
<evidence type="ECO:0000259" key="9">
    <source>
        <dbReference type="PROSITE" id="PS50071"/>
    </source>
</evidence>
<dbReference type="PROSITE" id="PS50071">
    <property type="entry name" value="HOMEOBOX_2"/>
    <property type="match status" value="1"/>
</dbReference>
<reference evidence="10 11" key="1">
    <citation type="submission" date="2014-09" db="EMBL/GenBank/DDBJ databases">
        <authorList>
            <person name="Ellenberger Sabrina"/>
        </authorList>
    </citation>
    <scope>NUCLEOTIDE SEQUENCE [LARGE SCALE GENOMIC DNA]</scope>
    <source>
        <strain evidence="10 11">CBS 412.66</strain>
    </source>
</reference>
<keyword evidence="2" id="KW-0217">Developmental protein</keyword>
<evidence type="ECO:0000256" key="4">
    <source>
        <dbReference type="ARBA" id="ARBA00023155"/>
    </source>
</evidence>
<organism evidence="10 11">
    <name type="scientific">Parasitella parasitica</name>
    <dbReference type="NCBI Taxonomy" id="35722"/>
    <lineage>
        <taxon>Eukaryota</taxon>
        <taxon>Fungi</taxon>
        <taxon>Fungi incertae sedis</taxon>
        <taxon>Mucoromycota</taxon>
        <taxon>Mucoromycotina</taxon>
        <taxon>Mucoromycetes</taxon>
        <taxon>Mucorales</taxon>
        <taxon>Mucorineae</taxon>
        <taxon>Mucoraceae</taxon>
        <taxon>Parasitella</taxon>
    </lineage>
</organism>
<dbReference type="GO" id="GO:0000981">
    <property type="term" value="F:DNA-binding transcription factor activity, RNA polymerase II-specific"/>
    <property type="evidence" value="ECO:0007669"/>
    <property type="project" value="InterPro"/>
</dbReference>
<protein>
    <recommendedName>
        <fullName evidence="9">Homeobox domain-containing protein</fullName>
    </recommendedName>
</protein>
<keyword evidence="3 6" id="KW-0238">DNA-binding</keyword>
<proteinExistence type="predicted"/>
<accession>A0A0B7N962</accession>
<dbReference type="PANTHER" id="PTHR45793">
    <property type="entry name" value="HOMEOBOX PROTEIN"/>
    <property type="match status" value="1"/>
</dbReference>
<evidence type="ECO:0000313" key="10">
    <source>
        <dbReference type="EMBL" id="CEP15030.1"/>
    </source>
</evidence>
<dbReference type="CDD" id="cd00086">
    <property type="entry name" value="homeodomain"/>
    <property type="match status" value="1"/>
</dbReference>
<dbReference type="OrthoDB" id="6159439at2759"/>
<evidence type="ECO:0000256" key="5">
    <source>
        <dbReference type="ARBA" id="ARBA00023242"/>
    </source>
</evidence>
<dbReference type="AlphaFoldDB" id="A0A0B7N962"/>
<evidence type="ECO:0000256" key="1">
    <source>
        <dbReference type="ARBA" id="ARBA00004123"/>
    </source>
</evidence>
<keyword evidence="5 6" id="KW-0539">Nucleus</keyword>
<comment type="subcellular location">
    <subcellularLocation>
        <location evidence="1 6 7">Nucleus</location>
    </subcellularLocation>
</comment>
<evidence type="ECO:0000313" key="11">
    <source>
        <dbReference type="Proteomes" id="UP000054107"/>
    </source>
</evidence>
<dbReference type="GO" id="GO:0005634">
    <property type="term" value="C:nucleus"/>
    <property type="evidence" value="ECO:0007669"/>
    <property type="project" value="UniProtKB-SubCell"/>
</dbReference>
<feature type="region of interest" description="Disordered" evidence="8">
    <location>
        <begin position="1"/>
        <end position="23"/>
    </location>
</feature>
<dbReference type="GO" id="GO:0000978">
    <property type="term" value="F:RNA polymerase II cis-regulatory region sequence-specific DNA binding"/>
    <property type="evidence" value="ECO:0007669"/>
    <property type="project" value="TreeGrafter"/>
</dbReference>
<dbReference type="PANTHER" id="PTHR45793:SF5">
    <property type="entry name" value="HOMEOTIC PROTEIN OCELLILESS"/>
    <property type="match status" value="1"/>
</dbReference>
<evidence type="ECO:0000256" key="6">
    <source>
        <dbReference type="PROSITE-ProRule" id="PRU00108"/>
    </source>
</evidence>
<dbReference type="InterPro" id="IPR017970">
    <property type="entry name" value="Homeobox_CS"/>
</dbReference>
<evidence type="ECO:0000256" key="2">
    <source>
        <dbReference type="ARBA" id="ARBA00022473"/>
    </source>
</evidence>
<evidence type="ECO:0000256" key="7">
    <source>
        <dbReference type="RuleBase" id="RU000682"/>
    </source>
</evidence>
<dbReference type="Proteomes" id="UP000054107">
    <property type="component" value="Unassembled WGS sequence"/>
</dbReference>
<dbReference type="SUPFAM" id="SSF46689">
    <property type="entry name" value="Homeodomain-like"/>
    <property type="match status" value="1"/>
</dbReference>
<dbReference type="Gene3D" id="1.10.10.60">
    <property type="entry name" value="Homeodomain-like"/>
    <property type="match status" value="1"/>
</dbReference>
<dbReference type="InterPro" id="IPR009057">
    <property type="entry name" value="Homeodomain-like_sf"/>
</dbReference>
<feature type="compositionally biased region" description="Basic and acidic residues" evidence="8">
    <location>
        <begin position="101"/>
        <end position="117"/>
    </location>
</feature>
<keyword evidence="4 6" id="KW-0371">Homeobox</keyword>
<name>A0A0B7N962_9FUNG</name>
<dbReference type="SMART" id="SM00389">
    <property type="entry name" value="HOX"/>
    <property type="match status" value="1"/>
</dbReference>
<dbReference type="EMBL" id="LN731842">
    <property type="protein sequence ID" value="CEP15030.1"/>
    <property type="molecule type" value="Genomic_DNA"/>
</dbReference>